<dbReference type="eggNOG" id="ENOG502ZCRH">
    <property type="taxonomic scope" value="Bacteria"/>
</dbReference>
<dbReference type="GO" id="GO:0035438">
    <property type="term" value="F:cyclic-di-GMP binding"/>
    <property type="evidence" value="ECO:0007669"/>
    <property type="project" value="InterPro"/>
</dbReference>
<dbReference type="OrthoDB" id="7188320at2"/>
<dbReference type="KEGG" id="pla:Plav_2617"/>
<evidence type="ECO:0000313" key="3">
    <source>
        <dbReference type="Proteomes" id="UP000006377"/>
    </source>
</evidence>
<proteinExistence type="predicted"/>
<keyword evidence="3" id="KW-1185">Reference proteome</keyword>
<evidence type="ECO:0000259" key="1">
    <source>
        <dbReference type="Pfam" id="PF07238"/>
    </source>
</evidence>
<protein>
    <recommendedName>
        <fullName evidence="1">PilZ domain-containing protein</fullName>
    </recommendedName>
</protein>
<name>A7HWE2_PARL1</name>
<dbReference type="HOGENOM" id="CLU_2047429_0_0_5"/>
<reference evidence="2 3" key="1">
    <citation type="journal article" date="2011" name="Stand. Genomic Sci.">
        <title>Complete genome sequence of Parvibaculum lavamentivorans type strain (DS-1(T)).</title>
        <authorList>
            <person name="Schleheck D."/>
            <person name="Weiss M."/>
            <person name="Pitluck S."/>
            <person name="Bruce D."/>
            <person name="Land M.L."/>
            <person name="Han S."/>
            <person name="Saunders E."/>
            <person name="Tapia R."/>
            <person name="Detter C."/>
            <person name="Brettin T."/>
            <person name="Han J."/>
            <person name="Woyke T."/>
            <person name="Goodwin L."/>
            <person name="Pennacchio L."/>
            <person name="Nolan M."/>
            <person name="Cook A.M."/>
            <person name="Kjelleberg S."/>
            <person name="Thomas T."/>
        </authorList>
    </citation>
    <scope>NUCLEOTIDE SEQUENCE [LARGE SCALE GENOMIC DNA]</scope>
    <source>
        <strain evidence="3">DS-1 / DSM 13023 / NCIMB 13966</strain>
    </source>
</reference>
<dbReference type="Proteomes" id="UP000006377">
    <property type="component" value="Chromosome"/>
</dbReference>
<dbReference type="InterPro" id="IPR009875">
    <property type="entry name" value="PilZ_domain"/>
</dbReference>
<sequence>MAEPLHHPQSTTLEDRRRFRRIATRVEGRIVFAGVDAECLIHEMSATGAVVEVAPLPALGAEIALDVPGVGFARGRATRYPADGLVGIDLAVPEDRQDKLTDRLILAAFRNPPLHDPADE</sequence>
<accession>A7HWE2</accession>
<dbReference type="SUPFAM" id="SSF141371">
    <property type="entry name" value="PilZ domain-like"/>
    <property type="match status" value="1"/>
</dbReference>
<dbReference type="AlphaFoldDB" id="A7HWE2"/>
<dbReference type="Gene3D" id="2.40.10.220">
    <property type="entry name" value="predicted glycosyltransferase like domains"/>
    <property type="match status" value="1"/>
</dbReference>
<dbReference type="STRING" id="402881.Plav_2617"/>
<dbReference type="RefSeq" id="WP_012111537.1">
    <property type="nucleotide sequence ID" value="NC_009719.1"/>
</dbReference>
<evidence type="ECO:0000313" key="2">
    <source>
        <dbReference type="EMBL" id="ABS64225.1"/>
    </source>
</evidence>
<dbReference type="Pfam" id="PF07238">
    <property type="entry name" value="PilZ"/>
    <property type="match status" value="1"/>
</dbReference>
<gene>
    <name evidence="2" type="ordered locus">Plav_2617</name>
</gene>
<organism evidence="2 3">
    <name type="scientific">Parvibaculum lavamentivorans (strain DS-1 / DSM 13023 / NCIMB 13966)</name>
    <dbReference type="NCBI Taxonomy" id="402881"/>
    <lineage>
        <taxon>Bacteria</taxon>
        <taxon>Pseudomonadati</taxon>
        <taxon>Pseudomonadota</taxon>
        <taxon>Alphaproteobacteria</taxon>
        <taxon>Hyphomicrobiales</taxon>
        <taxon>Parvibaculaceae</taxon>
        <taxon>Parvibaculum</taxon>
    </lineage>
</organism>
<feature type="domain" description="PilZ" evidence="1">
    <location>
        <begin position="15"/>
        <end position="68"/>
    </location>
</feature>
<dbReference type="EMBL" id="CP000774">
    <property type="protein sequence ID" value="ABS64225.1"/>
    <property type="molecule type" value="Genomic_DNA"/>
</dbReference>